<dbReference type="Gene3D" id="3.50.50.60">
    <property type="entry name" value="FAD/NAD(P)-binding domain"/>
    <property type="match status" value="2"/>
</dbReference>
<dbReference type="Pfam" id="PF07992">
    <property type="entry name" value="Pyr_redox_2"/>
    <property type="match status" value="1"/>
</dbReference>
<dbReference type="InterPro" id="IPR050446">
    <property type="entry name" value="FAD-oxidoreductase/Apoptosis"/>
</dbReference>
<sequence>MTATPNRVVIVGAGQAGFETATSLRSRGFEGAITVFGDEPDVPYQRPPLSKAFLKGEPDPDSVWLRPLDYFTSHRIDLRCGSPVVAIDRDAQQVALLSDDTIGYDHLVLATGTRNRELPVPGAGLQGVQYLRTLSEAHELASTLTSCKSVVVVGGGFIGLEVAAAASRHGASVTVVEALDRPMARAVSETISSFFVDEHAKRGVQWRLGVGVTEIEERDGRAAAVRTSDGETIPADIVVVGIGVLPNTELASDAGLAVDNGIVVDRHLQTEDERISAIGDCASYPNTAGTGRLRLESIQNAVDHARCVANRLVGNDRPYASVPWFWTEQYSSKLQMAGLVTGHDNTVVRGSISDGEFSVFCFAGDQLLGVESVNRTRDHMAARKLLAANATPTREQVTDLDFDLKSLARAS</sequence>
<dbReference type="PRINTS" id="PR00411">
    <property type="entry name" value="PNDRDTASEI"/>
</dbReference>
<evidence type="ECO:0000313" key="7">
    <source>
        <dbReference type="EMBL" id="AZG46812.1"/>
    </source>
</evidence>
<dbReference type="EMBL" id="CP033972">
    <property type="protein sequence ID" value="AZG46812.1"/>
    <property type="molecule type" value="Genomic_DNA"/>
</dbReference>
<dbReference type="KEGG" id="gom:D7316_03417"/>
<gene>
    <name evidence="7" type="primary">thcD_3</name>
    <name evidence="7" type="ORF">D7316_03417</name>
</gene>
<accession>A0A3G8JQS7</accession>
<dbReference type="EC" id="1.18.1.-" evidence="7"/>
<evidence type="ECO:0000256" key="3">
    <source>
        <dbReference type="ARBA" id="ARBA00022827"/>
    </source>
</evidence>
<evidence type="ECO:0000256" key="2">
    <source>
        <dbReference type="ARBA" id="ARBA00022630"/>
    </source>
</evidence>
<dbReference type="InterPro" id="IPR036188">
    <property type="entry name" value="FAD/NAD-bd_sf"/>
</dbReference>
<evidence type="ECO:0000259" key="5">
    <source>
        <dbReference type="Pfam" id="PF07992"/>
    </source>
</evidence>
<protein>
    <submittedName>
        <fullName evidence="7">Rhodocoxin reductase</fullName>
        <ecNumber evidence="7">1.18.1.-</ecNumber>
    </submittedName>
</protein>
<keyword evidence="3" id="KW-0274">FAD</keyword>
<organism evidence="7 8">
    <name type="scientific">Gordonia insulae</name>
    <dbReference type="NCBI Taxonomy" id="2420509"/>
    <lineage>
        <taxon>Bacteria</taxon>
        <taxon>Bacillati</taxon>
        <taxon>Actinomycetota</taxon>
        <taxon>Actinomycetes</taxon>
        <taxon>Mycobacteriales</taxon>
        <taxon>Gordoniaceae</taxon>
        <taxon>Gordonia</taxon>
    </lineage>
</organism>
<evidence type="ECO:0000259" key="6">
    <source>
        <dbReference type="Pfam" id="PF14759"/>
    </source>
</evidence>
<name>A0A3G8JQS7_9ACTN</name>
<proteinExistence type="predicted"/>
<dbReference type="PRINTS" id="PR00368">
    <property type="entry name" value="FADPNR"/>
</dbReference>
<dbReference type="GO" id="GO:0005737">
    <property type="term" value="C:cytoplasm"/>
    <property type="evidence" value="ECO:0007669"/>
    <property type="project" value="TreeGrafter"/>
</dbReference>
<dbReference type="RefSeq" id="WP_124709271.1">
    <property type="nucleotide sequence ID" value="NZ_CP033972.1"/>
</dbReference>
<reference evidence="7 8" key="1">
    <citation type="submission" date="2018-11" db="EMBL/GenBank/DDBJ databases">
        <title>Gordonia insulae sp. nov., isolated from an island soil.</title>
        <authorList>
            <person name="Kim Y.S."/>
            <person name="Kim S.B."/>
        </authorList>
    </citation>
    <scope>NUCLEOTIDE SEQUENCE [LARGE SCALE GENOMIC DNA]</scope>
    <source>
        <strain evidence="7 8">MMS17-SY073</strain>
    </source>
</reference>
<keyword evidence="8" id="KW-1185">Reference proteome</keyword>
<feature type="domain" description="FAD/NAD(P)-binding" evidence="5">
    <location>
        <begin position="7"/>
        <end position="305"/>
    </location>
</feature>
<dbReference type="Proteomes" id="UP000271469">
    <property type="component" value="Chromosome"/>
</dbReference>
<dbReference type="SUPFAM" id="SSF51905">
    <property type="entry name" value="FAD/NAD(P)-binding domain"/>
    <property type="match status" value="1"/>
</dbReference>
<keyword evidence="4 7" id="KW-0560">Oxidoreductase</keyword>
<dbReference type="PANTHER" id="PTHR43557">
    <property type="entry name" value="APOPTOSIS-INDUCING FACTOR 1"/>
    <property type="match status" value="1"/>
</dbReference>
<comment type="cofactor">
    <cofactor evidence="1">
        <name>FAD</name>
        <dbReference type="ChEBI" id="CHEBI:57692"/>
    </cofactor>
</comment>
<dbReference type="InterPro" id="IPR016156">
    <property type="entry name" value="FAD/NAD-linked_Rdtase_dimer_sf"/>
</dbReference>
<dbReference type="PANTHER" id="PTHR43557:SF2">
    <property type="entry name" value="RIESKE DOMAIN-CONTAINING PROTEIN-RELATED"/>
    <property type="match status" value="1"/>
</dbReference>
<dbReference type="InterPro" id="IPR028202">
    <property type="entry name" value="Reductase_C"/>
</dbReference>
<dbReference type="Gene3D" id="3.30.390.30">
    <property type="match status" value="1"/>
</dbReference>
<evidence type="ECO:0000256" key="1">
    <source>
        <dbReference type="ARBA" id="ARBA00001974"/>
    </source>
</evidence>
<keyword evidence="2" id="KW-0285">Flavoprotein</keyword>
<dbReference type="SUPFAM" id="SSF55424">
    <property type="entry name" value="FAD/NAD-linked reductases, dimerisation (C-terminal) domain"/>
    <property type="match status" value="1"/>
</dbReference>
<dbReference type="Pfam" id="PF14759">
    <property type="entry name" value="Reductase_C"/>
    <property type="match status" value="1"/>
</dbReference>
<feature type="domain" description="Reductase C-terminal" evidence="6">
    <location>
        <begin position="324"/>
        <end position="408"/>
    </location>
</feature>
<evidence type="ECO:0000313" key="8">
    <source>
        <dbReference type="Proteomes" id="UP000271469"/>
    </source>
</evidence>
<dbReference type="AlphaFoldDB" id="A0A3G8JQS7"/>
<evidence type="ECO:0000256" key="4">
    <source>
        <dbReference type="ARBA" id="ARBA00023002"/>
    </source>
</evidence>
<dbReference type="OrthoDB" id="3568330at2"/>
<dbReference type="InterPro" id="IPR023753">
    <property type="entry name" value="FAD/NAD-binding_dom"/>
</dbReference>
<dbReference type="GO" id="GO:0016651">
    <property type="term" value="F:oxidoreductase activity, acting on NAD(P)H"/>
    <property type="evidence" value="ECO:0007669"/>
    <property type="project" value="TreeGrafter"/>
</dbReference>